<dbReference type="RefSeq" id="WP_017747880.1">
    <property type="nucleotide sequence ID" value="NZ_KQ976354.1"/>
</dbReference>
<dbReference type="EMBL" id="ANNX02000051">
    <property type="protein sequence ID" value="KYC35596.1"/>
    <property type="molecule type" value="Genomic_DNA"/>
</dbReference>
<comment type="caution">
    <text evidence="1">The sequence shown here is derived from an EMBL/GenBank/DDBJ whole genome shotgun (WGS) entry which is preliminary data.</text>
</comment>
<protein>
    <submittedName>
        <fullName evidence="1">Uncharacterized protein</fullName>
    </submittedName>
</protein>
<organism evidence="1 2">
    <name type="scientific">Scytonema hofmannii PCC 7110</name>
    <dbReference type="NCBI Taxonomy" id="128403"/>
    <lineage>
        <taxon>Bacteria</taxon>
        <taxon>Bacillati</taxon>
        <taxon>Cyanobacteriota</taxon>
        <taxon>Cyanophyceae</taxon>
        <taxon>Nostocales</taxon>
        <taxon>Scytonemataceae</taxon>
        <taxon>Scytonema</taxon>
    </lineage>
</organism>
<dbReference type="AlphaFoldDB" id="A0A139WT38"/>
<dbReference type="OrthoDB" id="582061at2"/>
<name>A0A139WT38_9CYAN</name>
<accession>A0A139WT38</accession>
<evidence type="ECO:0000313" key="1">
    <source>
        <dbReference type="EMBL" id="KYC35596.1"/>
    </source>
</evidence>
<evidence type="ECO:0000313" key="2">
    <source>
        <dbReference type="Proteomes" id="UP000076925"/>
    </source>
</evidence>
<sequence length="431" mass="48344">MNNLLLSRKRAQQLKALRGGLMIQLYPTQPIGTVDEQGNLLLSDLLSSFKRYAGNQQTAYDNGSVQTSSTSHVNQLERQVERAISQVLGRSPGRGATNFFNALNAAFPRTNDDKLATLPSQSQMVLYSTDGKGKELLGELSTQQAALYRQASIIMADALKIIERLSSFIPQADTERVEALRSLITSQIKVLVEEFRWVDEPRPARVEAYLRSLNDNVAEFGRQAFLNNPMLAVNINDEDQITQYELLKTYIQMLEQAWNRYASSRANQISSLSERIDRARVLLPVLSQGNTDFSNALESVGLSDSERRSRASRFSILTTSSIEDGRNPQTASNLSLWLPDITVSDLIDWLDRFANMEAPSNLDNTYGIDFVTDQADRLFWTIAPIVAHLKIWTPLNSSSRSTLEQILSNERVTWALDNLLNQLNELANLAV</sequence>
<gene>
    <name evidence="1" type="ORF">WA1_07170</name>
</gene>
<keyword evidence="2" id="KW-1185">Reference proteome</keyword>
<dbReference type="STRING" id="128403.WA1_07170"/>
<reference evidence="1 2" key="1">
    <citation type="journal article" date="2013" name="Genome Biol. Evol.">
        <title>Genomes of Stigonematalean cyanobacteria (subsection V) and the evolution of oxygenic photosynthesis from prokaryotes to plastids.</title>
        <authorList>
            <person name="Dagan T."/>
            <person name="Roettger M."/>
            <person name="Stucken K."/>
            <person name="Landan G."/>
            <person name="Koch R."/>
            <person name="Major P."/>
            <person name="Gould S.B."/>
            <person name="Goremykin V.V."/>
            <person name="Rippka R."/>
            <person name="Tandeau de Marsac N."/>
            <person name="Gugger M."/>
            <person name="Lockhart P.J."/>
            <person name="Allen J.F."/>
            <person name="Brune I."/>
            <person name="Maus I."/>
            <person name="Puhler A."/>
            <person name="Martin W.F."/>
        </authorList>
    </citation>
    <scope>NUCLEOTIDE SEQUENCE [LARGE SCALE GENOMIC DNA]</scope>
    <source>
        <strain evidence="1 2">PCC 7110</strain>
    </source>
</reference>
<proteinExistence type="predicted"/>
<dbReference type="Proteomes" id="UP000076925">
    <property type="component" value="Unassembled WGS sequence"/>
</dbReference>